<comment type="caution">
    <text evidence="2">The sequence shown here is derived from an EMBL/GenBank/DDBJ whole genome shotgun (WGS) entry which is preliminary data.</text>
</comment>
<reference evidence="2 3" key="1">
    <citation type="submission" date="2023-07" db="EMBL/GenBank/DDBJ databases">
        <title>Genomic Encyclopedia of Type Strains, Phase IV (KMG-IV): sequencing the most valuable type-strain genomes for metagenomic binning, comparative biology and taxonomic classification.</title>
        <authorList>
            <person name="Goeker M."/>
        </authorList>
    </citation>
    <scope>NUCLEOTIDE SEQUENCE [LARGE SCALE GENOMIC DNA]</scope>
    <source>
        <strain evidence="2 3">DSM 3770</strain>
    </source>
</reference>
<protein>
    <submittedName>
        <fullName evidence="2">Thiamine-phosphate pyrophosphorylase</fullName>
        <ecNumber evidence="2">2.5.1.3</ecNumber>
    </submittedName>
</protein>
<dbReference type="EC" id="2.5.1.3" evidence="2"/>
<proteinExistence type="predicted"/>
<sequence length="219" mass="21995">MSQSALPPRARLMLILPSALPPQDAVALAAAGDVAAAVIRPAEKAPSAAQLRALAQPLQQRDCAVLVEDKPELVAAAGLDGAHADDAALLAKVLKQLKPDGIVGAGGLFTRHAAMEAGESGADYVLFGALAGGDDFARTRALVEWWSPLFEVPCAAVATSLPEVEALANAGADFIVLGEGLLRGADGVAAVRAAQAAIDTAKVTAGTPGDEIAGPDDAP</sequence>
<name>A0ABU0L845_XANAG</name>
<evidence type="ECO:0000313" key="3">
    <source>
        <dbReference type="Proteomes" id="UP001241747"/>
    </source>
</evidence>
<evidence type="ECO:0000259" key="1">
    <source>
        <dbReference type="Pfam" id="PF02581"/>
    </source>
</evidence>
<dbReference type="RefSeq" id="WP_237346072.1">
    <property type="nucleotide sequence ID" value="NZ_JABWGX010000015.1"/>
</dbReference>
<accession>A0ABU0L845</accession>
<dbReference type="SUPFAM" id="SSF51391">
    <property type="entry name" value="Thiamin phosphate synthase"/>
    <property type="match status" value="1"/>
</dbReference>
<dbReference type="GO" id="GO:0004789">
    <property type="term" value="F:thiamine-phosphate diphosphorylase activity"/>
    <property type="evidence" value="ECO:0007669"/>
    <property type="project" value="UniProtKB-EC"/>
</dbReference>
<dbReference type="InterPro" id="IPR022998">
    <property type="entry name" value="ThiamineP_synth_TenI"/>
</dbReference>
<dbReference type="Proteomes" id="UP001241747">
    <property type="component" value="Unassembled WGS sequence"/>
</dbReference>
<dbReference type="EMBL" id="JAUSVY010000001">
    <property type="protein sequence ID" value="MDQ0503296.1"/>
    <property type="molecule type" value="Genomic_DNA"/>
</dbReference>
<organism evidence="2 3">
    <name type="scientific">Xanthobacter agilis</name>
    <dbReference type="NCBI Taxonomy" id="47492"/>
    <lineage>
        <taxon>Bacteria</taxon>
        <taxon>Pseudomonadati</taxon>
        <taxon>Pseudomonadota</taxon>
        <taxon>Alphaproteobacteria</taxon>
        <taxon>Hyphomicrobiales</taxon>
        <taxon>Xanthobacteraceae</taxon>
        <taxon>Xanthobacter</taxon>
    </lineage>
</organism>
<dbReference type="Gene3D" id="3.20.20.70">
    <property type="entry name" value="Aldolase class I"/>
    <property type="match status" value="1"/>
</dbReference>
<dbReference type="Pfam" id="PF02581">
    <property type="entry name" value="TMP-TENI"/>
    <property type="match status" value="1"/>
</dbReference>
<keyword evidence="2" id="KW-0808">Transferase</keyword>
<keyword evidence="3" id="KW-1185">Reference proteome</keyword>
<dbReference type="CDD" id="cd00564">
    <property type="entry name" value="TMP_TenI"/>
    <property type="match status" value="1"/>
</dbReference>
<feature type="domain" description="Thiamine phosphate synthase/TenI" evidence="1">
    <location>
        <begin position="24"/>
        <end position="177"/>
    </location>
</feature>
<evidence type="ECO:0000313" key="2">
    <source>
        <dbReference type="EMBL" id="MDQ0503296.1"/>
    </source>
</evidence>
<dbReference type="InterPro" id="IPR013785">
    <property type="entry name" value="Aldolase_TIM"/>
</dbReference>
<dbReference type="InterPro" id="IPR036206">
    <property type="entry name" value="ThiamineP_synth_sf"/>
</dbReference>
<gene>
    <name evidence="2" type="ORF">QOZ94_000066</name>
</gene>